<keyword evidence="3" id="KW-1185">Reference proteome</keyword>
<name>A0ABU0DHR4_9HYPH</name>
<evidence type="ECO:0000313" key="3">
    <source>
        <dbReference type="Proteomes" id="UP001238467"/>
    </source>
</evidence>
<keyword evidence="1" id="KW-0812">Transmembrane</keyword>
<evidence type="ECO:0000256" key="1">
    <source>
        <dbReference type="SAM" id="Phobius"/>
    </source>
</evidence>
<organism evidence="2 3">
    <name type="scientific">Ancylobacter vacuolatus</name>
    <dbReference type="NCBI Taxonomy" id="223389"/>
    <lineage>
        <taxon>Bacteria</taxon>
        <taxon>Pseudomonadati</taxon>
        <taxon>Pseudomonadota</taxon>
        <taxon>Alphaproteobacteria</taxon>
        <taxon>Hyphomicrobiales</taxon>
        <taxon>Xanthobacteraceae</taxon>
        <taxon>Ancylobacter</taxon>
    </lineage>
</organism>
<feature type="transmembrane region" description="Helical" evidence="1">
    <location>
        <begin position="25"/>
        <end position="45"/>
    </location>
</feature>
<dbReference type="Proteomes" id="UP001238467">
    <property type="component" value="Unassembled WGS sequence"/>
</dbReference>
<dbReference type="RefSeq" id="WP_307060670.1">
    <property type="nucleotide sequence ID" value="NZ_JAUSUH010000004.1"/>
</dbReference>
<comment type="caution">
    <text evidence="2">The sequence shown here is derived from an EMBL/GenBank/DDBJ whole genome shotgun (WGS) entry which is preliminary data.</text>
</comment>
<gene>
    <name evidence="2" type="ORF">J2S76_002400</name>
</gene>
<keyword evidence="1" id="KW-0472">Membrane</keyword>
<evidence type="ECO:0000313" key="2">
    <source>
        <dbReference type="EMBL" id="MDQ0347973.1"/>
    </source>
</evidence>
<accession>A0ABU0DHR4</accession>
<keyword evidence="1" id="KW-1133">Transmembrane helix</keyword>
<proteinExistence type="predicted"/>
<reference evidence="2 3" key="1">
    <citation type="submission" date="2023-07" db="EMBL/GenBank/DDBJ databases">
        <title>Genomic Encyclopedia of Type Strains, Phase IV (KMG-IV): sequencing the most valuable type-strain genomes for metagenomic binning, comparative biology and taxonomic classification.</title>
        <authorList>
            <person name="Goeker M."/>
        </authorList>
    </citation>
    <scope>NUCLEOTIDE SEQUENCE [LARGE SCALE GENOMIC DNA]</scope>
    <source>
        <strain evidence="2 3">DSM 1277</strain>
    </source>
</reference>
<protein>
    <submittedName>
        <fullName evidence="2">TctA family transporter</fullName>
    </submittedName>
</protein>
<sequence length="52" mass="5697">MLEMSLRQSLLLSFGSLSIFVERPISAVLLMVVLLSLALPFFGALKRSRASS</sequence>
<dbReference type="EMBL" id="JAUSUH010000004">
    <property type="protein sequence ID" value="MDQ0347973.1"/>
    <property type="molecule type" value="Genomic_DNA"/>
</dbReference>